<evidence type="ECO:0000313" key="3">
    <source>
        <dbReference type="Proteomes" id="UP000003973"/>
    </source>
</evidence>
<proteinExistence type="predicted"/>
<keyword evidence="3" id="KW-1185">Reference proteome</keyword>
<evidence type="ECO:0000256" key="1">
    <source>
        <dbReference type="SAM" id="Phobius"/>
    </source>
</evidence>
<dbReference type="Proteomes" id="UP000003973">
    <property type="component" value="Unassembled WGS sequence"/>
</dbReference>
<organism evidence="2 3">
    <name type="scientific">Oxalobacter paraformigenes</name>
    <dbReference type="NCBI Taxonomy" id="556268"/>
    <lineage>
        <taxon>Bacteria</taxon>
        <taxon>Pseudomonadati</taxon>
        <taxon>Pseudomonadota</taxon>
        <taxon>Betaproteobacteria</taxon>
        <taxon>Burkholderiales</taxon>
        <taxon>Oxalobacteraceae</taxon>
        <taxon>Oxalobacter</taxon>
    </lineage>
</organism>
<reference evidence="2" key="1">
    <citation type="submission" date="2011-10" db="EMBL/GenBank/DDBJ databases">
        <title>The Genome Sequence of Oxalobacter formigenes HOxBLS.</title>
        <authorList>
            <consortium name="The Broad Institute Genome Sequencing Platform"/>
            <person name="Earl A."/>
            <person name="Ward D."/>
            <person name="Feldgarden M."/>
            <person name="Gevers D."/>
            <person name="Allison M.J."/>
            <person name="Humphrey S."/>
            <person name="Young S.K."/>
            <person name="Zeng Q."/>
            <person name="Gargeya S."/>
            <person name="Fitzgerald M."/>
            <person name="Haas B."/>
            <person name="Abouelleil A."/>
            <person name="Alvarado L."/>
            <person name="Arachchi H.M."/>
            <person name="Berlin A."/>
            <person name="Brown A."/>
            <person name="Chapman S.B."/>
            <person name="Chen Z."/>
            <person name="Dunbar C."/>
            <person name="Freedman E."/>
            <person name="Gearin G."/>
            <person name="Goldberg J."/>
            <person name="Griggs A."/>
            <person name="Gujja S."/>
            <person name="Heiman D."/>
            <person name="Howarth C."/>
            <person name="Larson L."/>
            <person name="Lui A."/>
            <person name="MacDonald P.J.P."/>
            <person name="Montmayeur A."/>
            <person name="Murphy C."/>
            <person name="Neiman D."/>
            <person name="Pearson M."/>
            <person name="Priest M."/>
            <person name="Roberts A."/>
            <person name="Saif S."/>
            <person name="Shea T."/>
            <person name="Shenoy N."/>
            <person name="Sisk P."/>
            <person name="Stolte C."/>
            <person name="Sykes S."/>
            <person name="Wortman J."/>
            <person name="Nusbaum C."/>
            <person name="Birren B."/>
        </authorList>
    </citation>
    <scope>NUCLEOTIDE SEQUENCE [LARGE SCALE GENOMIC DNA]</scope>
    <source>
        <strain evidence="2">HOxBLS</strain>
    </source>
</reference>
<keyword evidence="1" id="KW-0472">Membrane</keyword>
<keyword evidence="1" id="KW-0812">Transmembrane</keyword>
<name>T5LE74_9BURK</name>
<accession>T5LE74</accession>
<protein>
    <submittedName>
        <fullName evidence="2">Uncharacterized protein</fullName>
    </submittedName>
</protein>
<dbReference type="EMBL" id="ACDP02000023">
    <property type="protein sequence ID" value="EQM95166.1"/>
    <property type="molecule type" value="Genomic_DNA"/>
</dbReference>
<sequence>MKTFQHTEILSTMGQRKIGDICCDLIGGMMAGLIIFLPFLLYLFGFLKRSW</sequence>
<evidence type="ECO:0000313" key="2">
    <source>
        <dbReference type="EMBL" id="EQM95166.1"/>
    </source>
</evidence>
<feature type="transmembrane region" description="Helical" evidence="1">
    <location>
        <begin position="21"/>
        <end position="44"/>
    </location>
</feature>
<dbReference type="AlphaFoldDB" id="T5LE74"/>
<gene>
    <name evidence="2" type="ORF">OFAG_02262</name>
</gene>
<comment type="caution">
    <text evidence="2">The sequence shown here is derived from an EMBL/GenBank/DDBJ whole genome shotgun (WGS) entry which is preliminary data.</text>
</comment>
<dbReference type="HOGENOM" id="CLU_3101672_0_0_4"/>
<keyword evidence="1" id="KW-1133">Transmembrane helix</keyword>